<dbReference type="InterPro" id="IPR045085">
    <property type="entry name" value="HLD_clamp_pol_III_gamma_tau"/>
</dbReference>
<keyword evidence="4 19" id="KW-0548">Nucleotidyltransferase</keyword>
<dbReference type="RefSeq" id="WP_208339488.1">
    <property type="nucleotide sequence ID" value="NZ_CAWQFN010000550.1"/>
</dbReference>
<dbReference type="EC" id="2.7.7.7" evidence="2"/>
<feature type="compositionally biased region" description="Polar residues" evidence="15">
    <location>
        <begin position="858"/>
        <end position="879"/>
    </location>
</feature>
<comment type="catalytic activity">
    <reaction evidence="14">
        <text>DNA(n) + a 2'-deoxyribonucleoside 5'-triphosphate = DNA(n+1) + diphosphate</text>
        <dbReference type="Rhea" id="RHEA:22508"/>
        <dbReference type="Rhea" id="RHEA-COMP:17339"/>
        <dbReference type="Rhea" id="RHEA-COMP:17340"/>
        <dbReference type="ChEBI" id="CHEBI:33019"/>
        <dbReference type="ChEBI" id="CHEBI:61560"/>
        <dbReference type="ChEBI" id="CHEBI:173112"/>
        <dbReference type="EC" id="2.7.7.7"/>
    </reaction>
</comment>
<dbReference type="Pfam" id="PF12169">
    <property type="entry name" value="DNA_pol3_gamma3"/>
    <property type="match status" value="1"/>
</dbReference>
<dbReference type="PROSITE" id="PS50817">
    <property type="entry name" value="INTEIN_N_TER"/>
    <property type="match status" value="1"/>
</dbReference>
<dbReference type="NCBIfam" id="TIGR02397">
    <property type="entry name" value="dnaX_nterm"/>
    <property type="match status" value="1"/>
</dbReference>
<dbReference type="GO" id="GO:0016539">
    <property type="term" value="P:intein-mediated protein splicing"/>
    <property type="evidence" value="ECO:0007669"/>
    <property type="project" value="InterPro"/>
</dbReference>
<evidence type="ECO:0000256" key="9">
    <source>
        <dbReference type="ARBA" id="ARBA00022833"/>
    </source>
</evidence>
<evidence type="ECO:0000256" key="4">
    <source>
        <dbReference type="ARBA" id="ARBA00022695"/>
    </source>
</evidence>
<dbReference type="CDD" id="cd18137">
    <property type="entry name" value="HLD_clamp_pol_III_gamma_tau"/>
    <property type="match status" value="1"/>
</dbReference>
<evidence type="ECO:0000256" key="14">
    <source>
        <dbReference type="ARBA" id="ARBA00049244"/>
    </source>
</evidence>
<dbReference type="Gene3D" id="1.10.8.60">
    <property type="match status" value="1"/>
</dbReference>
<comment type="similarity">
    <text evidence="1">Belongs to the DnaX/STICHEL family.</text>
</comment>
<feature type="domain" description="Hint" evidence="16">
    <location>
        <begin position="523"/>
        <end position="565"/>
    </location>
</feature>
<dbReference type="InterPro" id="IPR008921">
    <property type="entry name" value="DNA_pol3_clamp-load_cplx_C"/>
</dbReference>
<dbReference type="PANTHER" id="PTHR11669">
    <property type="entry name" value="REPLICATION FACTOR C / DNA POLYMERASE III GAMMA-TAU SUBUNIT"/>
    <property type="match status" value="1"/>
</dbReference>
<evidence type="ECO:0000259" key="17">
    <source>
        <dbReference type="SMART" id="SM00306"/>
    </source>
</evidence>
<feature type="compositionally biased region" description="Polar residues" evidence="15">
    <location>
        <begin position="978"/>
        <end position="987"/>
    </location>
</feature>
<reference evidence="20" key="1">
    <citation type="journal article" date="2021" name="Science">
        <title>Hunting the eagle killer: A cyanobacterial neurotoxin causes vacuolar myelinopathy.</title>
        <authorList>
            <person name="Breinlinger S."/>
            <person name="Phillips T.J."/>
            <person name="Haram B.N."/>
            <person name="Mares J."/>
            <person name="Martinez Yerena J.A."/>
            <person name="Hrouzek P."/>
            <person name="Sobotka R."/>
            <person name="Henderson W.M."/>
            <person name="Schmieder P."/>
            <person name="Williams S.M."/>
            <person name="Lauderdale J.D."/>
            <person name="Wilde H.D."/>
            <person name="Gerrin W."/>
            <person name="Kust A."/>
            <person name="Washington J.W."/>
            <person name="Wagner C."/>
            <person name="Geier B."/>
            <person name="Liebeke M."/>
            <person name="Enke H."/>
            <person name="Niedermeyer T.H.J."/>
            <person name="Wilde S.B."/>
        </authorList>
    </citation>
    <scope>NUCLEOTIDE SEQUENCE [LARGE SCALE GENOMIC DNA]</scope>
    <source>
        <strain evidence="20">Thurmond2011</strain>
    </source>
</reference>
<dbReference type="PROSITE" id="PS50818">
    <property type="entry name" value="INTEIN_C_TER"/>
    <property type="match status" value="1"/>
</dbReference>
<feature type="compositionally biased region" description="Low complexity" evidence="15">
    <location>
        <begin position="1041"/>
        <end position="1050"/>
    </location>
</feature>
<keyword evidence="9" id="KW-0862">Zinc</keyword>
<dbReference type="GO" id="GO:0003677">
    <property type="term" value="F:DNA binding"/>
    <property type="evidence" value="ECO:0007669"/>
    <property type="project" value="InterPro"/>
</dbReference>
<feature type="compositionally biased region" description="Acidic residues" evidence="15">
    <location>
        <begin position="1091"/>
        <end position="1100"/>
    </location>
</feature>
<dbReference type="InterPro" id="IPR030934">
    <property type="entry name" value="Intein_C"/>
</dbReference>
<evidence type="ECO:0000256" key="8">
    <source>
        <dbReference type="ARBA" id="ARBA00022813"/>
    </source>
</evidence>
<dbReference type="InterPro" id="IPR050238">
    <property type="entry name" value="DNA_Rep/Repair_Clamp_Loader"/>
</dbReference>
<dbReference type="SMART" id="SM00305">
    <property type="entry name" value="HintC"/>
    <property type="match status" value="1"/>
</dbReference>
<dbReference type="Pfam" id="PF13177">
    <property type="entry name" value="DNA_pol3_delta2"/>
    <property type="match status" value="2"/>
</dbReference>
<keyword evidence="5" id="KW-0235">DNA replication</keyword>
<dbReference type="Proteomes" id="UP000667802">
    <property type="component" value="Unassembled WGS sequence"/>
</dbReference>
<feature type="region of interest" description="Disordered" evidence="15">
    <location>
        <begin position="819"/>
        <end position="904"/>
    </location>
</feature>
<dbReference type="Gene3D" id="3.40.50.300">
    <property type="entry name" value="P-loop containing nucleotide triphosphate hydrolases"/>
    <property type="match status" value="2"/>
</dbReference>
<dbReference type="FunFam" id="1.10.8.60:FF:000013">
    <property type="entry name" value="DNA polymerase III subunit gamma/tau"/>
    <property type="match status" value="1"/>
</dbReference>
<dbReference type="SUPFAM" id="SSF52540">
    <property type="entry name" value="P-loop containing nucleoside triphosphate hydrolases"/>
    <property type="match status" value="2"/>
</dbReference>
<dbReference type="GO" id="GO:0003887">
    <property type="term" value="F:DNA-directed DNA polymerase activity"/>
    <property type="evidence" value="ECO:0007669"/>
    <property type="project" value="UniProtKB-KW"/>
</dbReference>
<dbReference type="AlphaFoldDB" id="A0AAP5I405"/>
<keyword evidence="7" id="KW-0547">Nucleotide-binding</keyword>
<accession>A0AAP5I405</accession>
<keyword evidence="3 19" id="KW-0808">Transferase</keyword>
<proteinExistence type="inferred from homology"/>
<dbReference type="InterPro" id="IPR003587">
    <property type="entry name" value="Hint_dom_N"/>
</dbReference>
<dbReference type="InterPro" id="IPR006141">
    <property type="entry name" value="Intein_N"/>
</dbReference>
<dbReference type="EMBL" id="JAALHA020000001">
    <property type="protein sequence ID" value="MDR9893337.1"/>
    <property type="molecule type" value="Genomic_DNA"/>
</dbReference>
<dbReference type="SUPFAM" id="SSF48019">
    <property type="entry name" value="post-AAA+ oligomerization domain-like"/>
    <property type="match status" value="1"/>
</dbReference>
<dbReference type="InterPro" id="IPR054506">
    <property type="entry name" value="DnaA_N-like_STI"/>
</dbReference>
<keyword evidence="13" id="KW-0175">Coiled coil</keyword>
<gene>
    <name evidence="19" type="primary">dnaX</name>
    <name evidence="19" type="ORF">G7B40_001885</name>
</gene>
<dbReference type="InterPro" id="IPR012763">
    <property type="entry name" value="DNA_pol_III_sug/sutau_N"/>
</dbReference>
<comment type="caution">
    <text evidence="19">The sequence shown here is derived from an EMBL/GenBank/DDBJ whole genome shotgun (WGS) entry which is preliminary data.</text>
</comment>
<evidence type="ECO:0000256" key="3">
    <source>
        <dbReference type="ARBA" id="ARBA00022679"/>
    </source>
</evidence>
<dbReference type="PRINTS" id="PR00379">
    <property type="entry name" value="INTEIN"/>
</dbReference>
<dbReference type="SMART" id="SM00306">
    <property type="entry name" value="HintN"/>
    <property type="match status" value="1"/>
</dbReference>
<evidence type="ECO:0000256" key="15">
    <source>
        <dbReference type="SAM" id="MobiDB-lite"/>
    </source>
</evidence>
<evidence type="ECO:0000313" key="19">
    <source>
        <dbReference type="EMBL" id="MDR9893337.1"/>
    </source>
</evidence>
<dbReference type="Pfam" id="PF23007">
    <property type="entry name" value="DnaA_N-like_STI"/>
    <property type="match status" value="1"/>
</dbReference>
<evidence type="ECO:0000256" key="5">
    <source>
        <dbReference type="ARBA" id="ARBA00022705"/>
    </source>
</evidence>
<evidence type="ECO:0000259" key="16">
    <source>
        <dbReference type="SMART" id="SM00305"/>
    </source>
</evidence>
<dbReference type="NCBIfam" id="TIGR01443">
    <property type="entry name" value="intein_Cterm"/>
    <property type="match status" value="1"/>
</dbReference>
<keyword evidence="10" id="KW-0067">ATP-binding</keyword>
<keyword evidence="8" id="KW-0068">Autocatalytic cleavage</keyword>
<keyword evidence="6" id="KW-0479">Metal-binding</keyword>
<dbReference type="GO" id="GO:0046872">
    <property type="term" value="F:metal ion binding"/>
    <property type="evidence" value="ECO:0007669"/>
    <property type="project" value="UniProtKB-KW"/>
</dbReference>
<evidence type="ECO:0000256" key="10">
    <source>
        <dbReference type="ARBA" id="ARBA00022840"/>
    </source>
</evidence>
<evidence type="ECO:0000313" key="20">
    <source>
        <dbReference type="Proteomes" id="UP000667802"/>
    </source>
</evidence>
<keyword evidence="12" id="KW-0651">Protein splicing</keyword>
<protein>
    <recommendedName>
        <fullName evidence="2">DNA-directed DNA polymerase</fullName>
        <ecNumber evidence="2">2.7.7.7</ecNumber>
    </recommendedName>
</protein>
<evidence type="ECO:0000256" key="6">
    <source>
        <dbReference type="ARBA" id="ARBA00022723"/>
    </source>
</evidence>
<dbReference type="InterPro" id="IPR006142">
    <property type="entry name" value="INTEIN"/>
</dbReference>
<dbReference type="InterPro" id="IPR003586">
    <property type="entry name" value="Hint_dom_C"/>
</dbReference>
<feature type="region of interest" description="Disordered" evidence="15">
    <location>
        <begin position="978"/>
        <end position="1050"/>
    </location>
</feature>
<dbReference type="InterPro" id="IPR022754">
    <property type="entry name" value="DNA_pol_III_gamma-3"/>
</dbReference>
<dbReference type="SMART" id="SM00382">
    <property type="entry name" value="AAA"/>
    <property type="match status" value="1"/>
</dbReference>
<dbReference type="Gene3D" id="1.20.272.10">
    <property type="match status" value="1"/>
</dbReference>
<dbReference type="GO" id="GO:0009360">
    <property type="term" value="C:DNA polymerase III complex"/>
    <property type="evidence" value="ECO:0007669"/>
    <property type="project" value="InterPro"/>
</dbReference>
<dbReference type="CDD" id="cd00081">
    <property type="entry name" value="Hint"/>
    <property type="match status" value="2"/>
</dbReference>
<dbReference type="SUPFAM" id="SSF51294">
    <property type="entry name" value="Hedgehog/intein (Hint) domain"/>
    <property type="match status" value="1"/>
</dbReference>
<sequence length="1100" mass="121927">MSYEPLHHKYRPKSFAELVGQGAIATTLTNALSAAKIAPAYLFTGPRGTGKTSSARILAKSLNCLKNDKPTPQPCGVCAVCQGITKGNALDVIEIDAASNTGVENVRDIIEKAQFAPVQCRYKVYVIDECLTGDSLVLTNEGLVRIDNPNIRGKQVLSYNDSSGKWEFKKVIRWLDQGERQTLIIKTSNREIKCTGNHLIRTDKGWIAAKDVKEGVKILSPVSVDAEPLSTNLEQMDAFDDFHPGTSSKAILTGKKHTTSKLSFEKQNYFNLRVHAGVEKSSMFLPSYKEKVEGSVVYSRIGKDIHIKEDTEFGNLGHNISLQMPKLCPRKHWDLSTEHYLGTVPSLSQINVADFPDWLGRTVKNNTNGWNTKLIDFRNCDPSYELPQTRDMVRHQSRAIHAATHNFKTCSTLLNRMGIKNSSLSTGSIELPQKVLPGGFVMMDHSTLLLKGVHKSNSIQKDSPLKKTKLLPVGLQQLAISQQQSLTQEVAQARSITTYGWAQTAVENFWQISNSIPFPQWITSLETVESVHLAGVERVYDIEVQDNHNFVANGLTVHNCHMLSTQAFNALLKTLEEPPKHVVFVLATTDPQRVLPTIISRCQRFDFRRIPLDEMVAHLSMIASQENINITREAITLVAQIAQGGLRDAESLLDQLSLLVDQVTPDRVWDLVGSVSEQDLLMLLGAIAQDNPEAVLDCTRKILDRGREPLTVLQNLASFYRDLLIAKTANNRNDLVACTQQTWKALIDFAQHLEISTILHGQQHLRTAEVQLKNTTQPRLWLEITLLGLLPSAHITIQQNSKGVIPAPKISLPQNIAAQNSPINRETPPQNTVEQRSPINHETLPQNTAEQKPPINRESPTVQPTIQQEDSPSLQNTPQEDAKPVVPAPASTSETQQEVDSSEQMQLDQIWQQVVEALSQLSSKALFKEHGRILSINNDIAQVAMPPKLVQLAQKKLADVEAAFLKACQQKIKVNFVSSQSKTSPTNEVKEPPKNNIIPQARPQPTPTDNNPINPPSQEVSKPAKTTPKPEPAKNNSKAQTLTSSPLTTTNNWETDEVAIAAQRLAQFFDGAVIRFTDDTGLPNALGTSEWGDEEDSDDD</sequence>
<evidence type="ECO:0000256" key="12">
    <source>
        <dbReference type="ARBA" id="ARBA00023000"/>
    </source>
</evidence>
<feature type="region of interest" description="Disordered" evidence="15">
    <location>
        <begin position="1077"/>
        <end position="1100"/>
    </location>
</feature>
<feature type="domain" description="Hint" evidence="17">
    <location>
        <begin position="128"/>
        <end position="222"/>
    </location>
</feature>
<keyword evidence="20" id="KW-1185">Reference proteome</keyword>
<name>A0AAP5I405_9CYAN</name>
<dbReference type="FunFam" id="3.40.50.300:FF:000014">
    <property type="entry name" value="DNA polymerase III subunit gamma/tau"/>
    <property type="match status" value="1"/>
</dbReference>
<dbReference type="InterPro" id="IPR003593">
    <property type="entry name" value="AAA+_ATPase"/>
</dbReference>
<feature type="compositionally biased region" description="Polar residues" evidence="15">
    <location>
        <begin position="890"/>
        <end position="904"/>
    </location>
</feature>
<dbReference type="NCBIfam" id="TIGR01445">
    <property type="entry name" value="intein_Nterm"/>
    <property type="match status" value="1"/>
</dbReference>
<evidence type="ECO:0000256" key="11">
    <source>
        <dbReference type="ARBA" id="ARBA00022932"/>
    </source>
</evidence>
<evidence type="ECO:0000256" key="13">
    <source>
        <dbReference type="ARBA" id="ARBA00023054"/>
    </source>
</evidence>
<evidence type="ECO:0000259" key="18">
    <source>
        <dbReference type="SMART" id="SM00382"/>
    </source>
</evidence>
<feature type="compositionally biased region" description="Polar residues" evidence="15">
    <location>
        <begin position="819"/>
        <end position="850"/>
    </location>
</feature>
<keyword evidence="11" id="KW-0239">DNA-directed DNA polymerase</keyword>
<dbReference type="InterPro" id="IPR036844">
    <property type="entry name" value="Hint_dom_sf"/>
</dbReference>
<evidence type="ECO:0000256" key="1">
    <source>
        <dbReference type="ARBA" id="ARBA00006360"/>
    </source>
</evidence>
<dbReference type="InterPro" id="IPR027417">
    <property type="entry name" value="P-loop_NTPase"/>
</dbReference>
<evidence type="ECO:0000256" key="2">
    <source>
        <dbReference type="ARBA" id="ARBA00012417"/>
    </source>
</evidence>
<dbReference type="FunFam" id="3.40.50.300:FF:004780">
    <property type="entry name" value="DNA polymerase III subunit"/>
    <property type="match status" value="1"/>
</dbReference>
<dbReference type="Gene3D" id="2.170.16.10">
    <property type="entry name" value="Hedgehog/Intein (Hint) domain"/>
    <property type="match status" value="2"/>
</dbReference>
<feature type="domain" description="AAA+ ATPase" evidence="18">
    <location>
        <begin position="37"/>
        <end position="223"/>
    </location>
</feature>
<dbReference type="Pfam" id="PF22608">
    <property type="entry name" value="DNAX_ATPase_lid"/>
    <property type="match status" value="1"/>
</dbReference>
<dbReference type="GO" id="GO:0005524">
    <property type="term" value="F:ATP binding"/>
    <property type="evidence" value="ECO:0007669"/>
    <property type="project" value="UniProtKB-KW"/>
</dbReference>
<dbReference type="PANTHER" id="PTHR11669:SF0">
    <property type="entry name" value="PROTEIN STICHEL-LIKE 2"/>
    <property type="match status" value="1"/>
</dbReference>
<organism evidence="19 20">
    <name type="scientific">Aetokthonos hydrillicola Thurmond2011</name>
    <dbReference type="NCBI Taxonomy" id="2712845"/>
    <lineage>
        <taxon>Bacteria</taxon>
        <taxon>Bacillati</taxon>
        <taxon>Cyanobacteriota</taxon>
        <taxon>Cyanophyceae</taxon>
        <taxon>Nostocales</taxon>
        <taxon>Hapalosiphonaceae</taxon>
        <taxon>Aetokthonos</taxon>
    </lineage>
</organism>
<dbReference type="GO" id="GO:0006261">
    <property type="term" value="P:DNA-templated DNA replication"/>
    <property type="evidence" value="ECO:0007669"/>
    <property type="project" value="TreeGrafter"/>
</dbReference>
<evidence type="ECO:0000256" key="7">
    <source>
        <dbReference type="ARBA" id="ARBA00022741"/>
    </source>
</evidence>